<dbReference type="AlphaFoldDB" id="A0A1B9H449"/>
<keyword evidence="3" id="KW-1185">Reference proteome</keyword>
<organism evidence="2 3">
    <name type="scientific">Kwoniella heveanensis BCC8398</name>
    <dbReference type="NCBI Taxonomy" id="1296120"/>
    <lineage>
        <taxon>Eukaryota</taxon>
        <taxon>Fungi</taxon>
        <taxon>Dikarya</taxon>
        <taxon>Basidiomycota</taxon>
        <taxon>Agaricomycotina</taxon>
        <taxon>Tremellomycetes</taxon>
        <taxon>Tremellales</taxon>
        <taxon>Cryptococcaceae</taxon>
        <taxon>Kwoniella</taxon>
    </lineage>
</organism>
<reference evidence="2 3" key="1">
    <citation type="submission" date="2013-07" db="EMBL/GenBank/DDBJ databases">
        <title>The Genome Sequence of Cryptococcus heveanensis BCC8398.</title>
        <authorList>
            <consortium name="The Broad Institute Genome Sequencing Platform"/>
            <person name="Cuomo C."/>
            <person name="Litvintseva A."/>
            <person name="Chen Y."/>
            <person name="Heitman J."/>
            <person name="Sun S."/>
            <person name="Springer D."/>
            <person name="Dromer F."/>
            <person name="Young S.K."/>
            <person name="Zeng Q."/>
            <person name="Gargeya S."/>
            <person name="Fitzgerald M."/>
            <person name="Abouelleil A."/>
            <person name="Alvarado L."/>
            <person name="Berlin A.M."/>
            <person name="Chapman S.B."/>
            <person name="Dewar J."/>
            <person name="Goldberg J."/>
            <person name="Griggs A."/>
            <person name="Gujja S."/>
            <person name="Hansen M."/>
            <person name="Howarth C."/>
            <person name="Imamovic A."/>
            <person name="Larimer J."/>
            <person name="McCowan C."/>
            <person name="Murphy C."/>
            <person name="Pearson M."/>
            <person name="Priest M."/>
            <person name="Roberts A."/>
            <person name="Saif S."/>
            <person name="Shea T."/>
            <person name="Sykes S."/>
            <person name="Wortman J."/>
            <person name="Nusbaum C."/>
            <person name="Birren B."/>
        </authorList>
    </citation>
    <scope>NUCLEOTIDE SEQUENCE [LARGE SCALE GENOMIC DNA]</scope>
    <source>
        <strain evidence="2 3">BCC8398</strain>
    </source>
</reference>
<reference evidence="3" key="2">
    <citation type="submission" date="2013-12" db="EMBL/GenBank/DDBJ databases">
        <title>Evolution of pathogenesis and genome organization in the Tremellales.</title>
        <authorList>
            <person name="Cuomo C."/>
            <person name="Litvintseva A."/>
            <person name="Heitman J."/>
            <person name="Chen Y."/>
            <person name="Sun S."/>
            <person name="Springer D."/>
            <person name="Dromer F."/>
            <person name="Young S."/>
            <person name="Zeng Q."/>
            <person name="Chapman S."/>
            <person name="Gujja S."/>
            <person name="Saif S."/>
            <person name="Birren B."/>
        </authorList>
    </citation>
    <scope>NUCLEOTIDE SEQUENCE [LARGE SCALE GENOMIC DNA]</scope>
    <source>
        <strain evidence="3">BCC8398</strain>
    </source>
</reference>
<feature type="region of interest" description="Disordered" evidence="1">
    <location>
        <begin position="95"/>
        <end position="130"/>
    </location>
</feature>
<evidence type="ECO:0000256" key="1">
    <source>
        <dbReference type="SAM" id="MobiDB-lite"/>
    </source>
</evidence>
<evidence type="ECO:0000313" key="3">
    <source>
        <dbReference type="Proteomes" id="UP000092666"/>
    </source>
</evidence>
<name>A0A1B9H449_9TREE</name>
<dbReference type="Proteomes" id="UP000092666">
    <property type="component" value="Unassembled WGS sequence"/>
</dbReference>
<gene>
    <name evidence="2" type="ORF">I316_00275</name>
</gene>
<feature type="compositionally biased region" description="Basic and acidic residues" evidence="1">
    <location>
        <begin position="106"/>
        <end position="117"/>
    </location>
</feature>
<protein>
    <submittedName>
        <fullName evidence="2">Uncharacterized protein</fullName>
    </submittedName>
</protein>
<proteinExistence type="predicted"/>
<evidence type="ECO:0000313" key="2">
    <source>
        <dbReference type="EMBL" id="OCF38051.1"/>
    </source>
</evidence>
<dbReference type="EMBL" id="KI669492">
    <property type="protein sequence ID" value="OCF38051.1"/>
    <property type="molecule type" value="Genomic_DNA"/>
</dbReference>
<accession>A0A1B9H449</accession>
<sequence length="130" mass="14783">MAEQSEQAYKLMSDDQATALQQYLERENEAFELARRNGLDISEEDARDLVPVHRDQLMRAGGYEEDESKKGLGLNSIKSYVSRLGKAADDLWEEGEHHSTSLYGKPDSEIAEKDTPRRSSLYEPARSIVY</sequence>